<dbReference type="InterPro" id="IPR000182">
    <property type="entry name" value="GNAT_dom"/>
</dbReference>
<dbReference type="EMBL" id="LKEB01000008">
    <property type="protein sequence ID" value="ROW15642.1"/>
    <property type="molecule type" value="Genomic_DNA"/>
</dbReference>
<gene>
    <name evidence="2" type="ORF">VPNG_02157</name>
</gene>
<evidence type="ECO:0000313" key="3">
    <source>
        <dbReference type="Proteomes" id="UP000285146"/>
    </source>
</evidence>
<name>A0A423XH40_9PEZI</name>
<dbReference type="AlphaFoldDB" id="A0A423XH40"/>
<protein>
    <recommendedName>
        <fullName evidence="1">N-acetyltransferase domain-containing protein</fullName>
    </recommendedName>
</protein>
<evidence type="ECO:0000313" key="2">
    <source>
        <dbReference type="EMBL" id="ROW15642.1"/>
    </source>
</evidence>
<dbReference type="STRING" id="1230097.A0A423XH40"/>
<accession>A0A423XH40</accession>
<reference evidence="2 3" key="1">
    <citation type="submission" date="2015-09" db="EMBL/GenBank/DDBJ databases">
        <title>Host preference determinants of Valsa canker pathogens revealed by comparative genomics.</title>
        <authorList>
            <person name="Yin Z."/>
            <person name="Huang L."/>
        </authorList>
    </citation>
    <scope>NUCLEOTIDE SEQUENCE [LARGE SCALE GENOMIC DNA]</scope>
    <source>
        <strain evidence="2 3">SXYLt</strain>
    </source>
</reference>
<dbReference type="PROSITE" id="PS51186">
    <property type="entry name" value="GNAT"/>
    <property type="match status" value="1"/>
</dbReference>
<dbReference type="InterPro" id="IPR052523">
    <property type="entry name" value="Trichothecene_AcTrans"/>
</dbReference>
<dbReference type="InterPro" id="IPR016181">
    <property type="entry name" value="Acyl_CoA_acyltransferase"/>
</dbReference>
<organism evidence="2 3">
    <name type="scientific">Cytospora leucostoma</name>
    <dbReference type="NCBI Taxonomy" id="1230097"/>
    <lineage>
        <taxon>Eukaryota</taxon>
        <taxon>Fungi</taxon>
        <taxon>Dikarya</taxon>
        <taxon>Ascomycota</taxon>
        <taxon>Pezizomycotina</taxon>
        <taxon>Sordariomycetes</taxon>
        <taxon>Sordariomycetidae</taxon>
        <taxon>Diaporthales</taxon>
        <taxon>Cytosporaceae</taxon>
        <taxon>Cytospora</taxon>
    </lineage>
</organism>
<comment type="caution">
    <text evidence="2">The sequence shown here is derived from an EMBL/GenBank/DDBJ whole genome shotgun (WGS) entry which is preliminary data.</text>
</comment>
<feature type="domain" description="N-acetyltransferase" evidence="1">
    <location>
        <begin position="7"/>
        <end position="199"/>
    </location>
</feature>
<dbReference type="Pfam" id="PF00583">
    <property type="entry name" value="Acetyltransf_1"/>
    <property type="match status" value="1"/>
</dbReference>
<dbReference type="InParanoid" id="A0A423XH40"/>
<dbReference type="OrthoDB" id="410198at2759"/>
<evidence type="ECO:0000259" key="1">
    <source>
        <dbReference type="PROSITE" id="PS51186"/>
    </source>
</evidence>
<dbReference type="Gene3D" id="3.40.630.30">
    <property type="match status" value="1"/>
</dbReference>
<dbReference type="PANTHER" id="PTHR42791:SF5">
    <property type="entry name" value="HYPOTHETICAL ACETYLTRANSFERASE (EUROFUNG)"/>
    <property type="match status" value="1"/>
</dbReference>
<dbReference type="Proteomes" id="UP000285146">
    <property type="component" value="Unassembled WGS sequence"/>
</dbReference>
<dbReference type="GO" id="GO:0016747">
    <property type="term" value="F:acyltransferase activity, transferring groups other than amino-acyl groups"/>
    <property type="evidence" value="ECO:0007669"/>
    <property type="project" value="InterPro"/>
</dbReference>
<keyword evidence="3" id="KW-1185">Reference proteome</keyword>
<sequence length="209" mass="23336">MSSPARFSLSRASEADLPELIKLCWLCFDPTVRTLMLGCPTEENLPKLVEHHRQVMREYQQAVWLKVVENSTGRIAAATLWKVYPNAGQPPSGDEQPPSWLEGEVRDSSKKLLDEINQARREANPGGFVHLHICFTDPEYRRQGAGALMMKWGCDLADVLSVPAWIEASAEGKPLYRGFGFVDAGEIPGVLTYMIREPKALLREGGRSL</sequence>
<proteinExistence type="predicted"/>
<dbReference type="SUPFAM" id="SSF55729">
    <property type="entry name" value="Acyl-CoA N-acyltransferases (Nat)"/>
    <property type="match status" value="1"/>
</dbReference>
<dbReference type="PANTHER" id="PTHR42791">
    <property type="entry name" value="GNAT FAMILY ACETYLTRANSFERASE"/>
    <property type="match status" value="1"/>
</dbReference>
<dbReference type="CDD" id="cd04301">
    <property type="entry name" value="NAT_SF"/>
    <property type="match status" value="1"/>
</dbReference>